<evidence type="ECO:0000313" key="2">
    <source>
        <dbReference type="EMBL" id="UTW03824.1"/>
    </source>
</evidence>
<dbReference type="Proteomes" id="UP001059950">
    <property type="component" value="Chromosome"/>
</dbReference>
<dbReference type="Pfam" id="PF12118">
    <property type="entry name" value="SprA-related"/>
    <property type="match status" value="1"/>
</dbReference>
<evidence type="ECO:0000313" key="3">
    <source>
        <dbReference type="Proteomes" id="UP001059950"/>
    </source>
</evidence>
<feature type="region of interest" description="Disordered" evidence="1">
    <location>
        <begin position="198"/>
        <end position="244"/>
    </location>
</feature>
<protein>
    <recommendedName>
        <fullName evidence="4">SprA-related family protein</fullName>
    </recommendedName>
</protein>
<evidence type="ECO:0008006" key="4">
    <source>
        <dbReference type="Google" id="ProtNLM"/>
    </source>
</evidence>
<reference evidence="2" key="1">
    <citation type="submission" date="2021-04" db="EMBL/GenBank/DDBJ databases">
        <title>Oceanospirillales bacteria with DddD are important DMSP degraders in coastal seawater.</title>
        <authorList>
            <person name="Liu J."/>
        </authorList>
    </citation>
    <scope>NUCLEOTIDE SEQUENCE</scope>
    <source>
        <strain evidence="2">GY6</strain>
    </source>
</reference>
<dbReference type="EMBL" id="CP073344">
    <property type="protein sequence ID" value="UTW03824.1"/>
    <property type="molecule type" value="Genomic_DNA"/>
</dbReference>
<feature type="compositionally biased region" description="Low complexity" evidence="1">
    <location>
        <begin position="18"/>
        <end position="47"/>
    </location>
</feature>
<feature type="compositionally biased region" description="Basic and acidic residues" evidence="1">
    <location>
        <begin position="202"/>
        <end position="244"/>
    </location>
</feature>
<sequence length="282" mass="30589">MQLQIAANSLTLNTSQSLNSAARNQSTATGTLSPSSLSTTATLPTSSVSQPVEPSGAGASIDRETGKQQLSNDSHTESRPLSVADPQNEEQQLIRELAARDQEVRQHELGHAAAGGQFAGAPSFEYQRGPDGRLYAVGGEVSIDTSPVANDPEATLEKAEVILRAALAVADPSPQDHAIAARAVAMISEARAELALQNQQLDVRDGNQQEADKLREERRSEELQDRIKDQQEQSDSQAEKRQEFSKQLEAVNQKFAEVNQRLIDAGVFKKLFAEGFIFDERV</sequence>
<gene>
    <name evidence="2" type="ORF">KDX31_01965</name>
</gene>
<organism evidence="2 3">
    <name type="scientific">Amphritea atlantica</name>
    <dbReference type="NCBI Taxonomy" id="355243"/>
    <lineage>
        <taxon>Bacteria</taxon>
        <taxon>Pseudomonadati</taxon>
        <taxon>Pseudomonadota</taxon>
        <taxon>Gammaproteobacteria</taxon>
        <taxon>Oceanospirillales</taxon>
        <taxon>Oceanospirillaceae</taxon>
        <taxon>Amphritea</taxon>
    </lineage>
</organism>
<dbReference type="InterPro" id="IPR021973">
    <property type="entry name" value="SprA-related"/>
</dbReference>
<keyword evidence="3" id="KW-1185">Reference proteome</keyword>
<proteinExistence type="predicted"/>
<name>A0ABY5GVL0_9GAMM</name>
<evidence type="ECO:0000256" key="1">
    <source>
        <dbReference type="SAM" id="MobiDB-lite"/>
    </source>
</evidence>
<accession>A0ABY5GVL0</accession>
<feature type="region of interest" description="Disordered" evidence="1">
    <location>
        <begin position="18"/>
        <end position="90"/>
    </location>
</feature>